<feature type="compositionally biased region" description="Basic and acidic residues" evidence="7">
    <location>
        <begin position="13"/>
        <end position="22"/>
    </location>
</feature>
<keyword evidence="13" id="KW-1185">Reference proteome</keyword>
<keyword evidence="5 8" id="KW-0472">Membrane</keyword>
<dbReference type="InterPro" id="IPR040176">
    <property type="entry name" value="RNF121/RNF175"/>
</dbReference>
<accession>A0A9Q9F7V8</accession>
<feature type="transmembrane region" description="Helical" evidence="8">
    <location>
        <begin position="99"/>
        <end position="116"/>
    </location>
</feature>
<keyword evidence="2 8" id="KW-0812">Transmembrane</keyword>
<dbReference type="SMART" id="SM00184">
    <property type="entry name" value="RING"/>
    <property type="match status" value="1"/>
</dbReference>
<reference evidence="11 13" key="2">
    <citation type="submission" date="2023-02" db="EMBL/GenBank/DDBJ databases">
        <title>Encephalitozoon hellem ATCC 50451 complete genome.</title>
        <authorList>
            <person name="Mascarenhas dos Santos A.C."/>
            <person name="Julian A.T."/>
            <person name="Pombert J.-F."/>
        </authorList>
    </citation>
    <scope>NUCLEOTIDE SEQUENCE [LARGE SCALE GENOMIC DNA]</scope>
    <source>
        <strain evidence="11 13">ATCC 50451</strain>
    </source>
</reference>
<dbReference type="PANTHER" id="PTHR13407">
    <property type="entry name" value="RNF121 PROTEIN"/>
    <property type="match status" value="1"/>
</dbReference>
<dbReference type="PANTHER" id="PTHR13407:SF0">
    <property type="entry name" value="FI05221P"/>
    <property type="match status" value="1"/>
</dbReference>
<evidence type="ECO:0000256" key="7">
    <source>
        <dbReference type="SAM" id="MobiDB-lite"/>
    </source>
</evidence>
<gene>
    <name evidence="10" type="ORF">GPU96_03g05730</name>
    <name evidence="11" type="ORF">PFJ87_03g01680</name>
</gene>
<keyword evidence="6" id="KW-0863">Zinc-finger</keyword>
<dbReference type="GO" id="GO:0061630">
    <property type="term" value="F:ubiquitin protein ligase activity"/>
    <property type="evidence" value="ECO:0007669"/>
    <property type="project" value="TreeGrafter"/>
</dbReference>
<evidence type="ECO:0000256" key="6">
    <source>
        <dbReference type="PROSITE-ProRule" id="PRU00175"/>
    </source>
</evidence>
<dbReference type="Proteomes" id="UP001217963">
    <property type="component" value="Chromosome III"/>
</dbReference>
<dbReference type="CDD" id="cd16475">
    <property type="entry name" value="RING-H2_RNF121-like"/>
    <property type="match status" value="1"/>
</dbReference>
<dbReference type="EMBL" id="CP075149">
    <property type="protein sequence ID" value="UTX42849.1"/>
    <property type="molecule type" value="Genomic_DNA"/>
</dbReference>
<comment type="subcellular location">
    <subcellularLocation>
        <location evidence="1">Membrane</location>
        <topology evidence="1">Multi-pass membrane protein</topology>
    </subcellularLocation>
</comment>
<keyword evidence="4 8" id="KW-1133">Transmembrane helix</keyword>
<dbReference type="InterPro" id="IPR013083">
    <property type="entry name" value="Znf_RING/FYVE/PHD"/>
</dbReference>
<dbReference type="Proteomes" id="UP001059546">
    <property type="component" value="Chromosome III"/>
</dbReference>
<name>A0A9Q9F7V8_ENCHE</name>
<sequence length="329" mass="37878">MIKEENGENTSHGIEEKKEEVLKQSKEVRSDADSFFEDTDVASYRLYKGDGGHRTVRQVIIIEKQPTLGDVLQRIAVISVYALIIQTFFTAWKKINKKTHDVCVFLILLLFPPGFFLFMQSYFLPFCWLLFSGFMLFNTLKVMKGPLGKNVMRDIYGVFRSLFIISNLGTLLGQSLTFVFFYLKPEYLGYTLSILLFFLYFGLLSREVIFFLSETMAVSTGFYSKEGVPGKGNNNSLCMICTKLFDGSEKIHTLVCAHSFHEDCIKGWCLLGKKPFCPYCKKKIESASLPPELWHKAEVWFYPLINTLRSFIVLTLVLTGIILYKIRYQ</sequence>
<evidence type="ECO:0000256" key="4">
    <source>
        <dbReference type="ARBA" id="ARBA00022989"/>
    </source>
</evidence>
<evidence type="ECO:0000256" key="3">
    <source>
        <dbReference type="ARBA" id="ARBA00022723"/>
    </source>
</evidence>
<evidence type="ECO:0000256" key="1">
    <source>
        <dbReference type="ARBA" id="ARBA00004141"/>
    </source>
</evidence>
<evidence type="ECO:0000259" key="9">
    <source>
        <dbReference type="PROSITE" id="PS50089"/>
    </source>
</evidence>
<feature type="domain" description="RING-type" evidence="9">
    <location>
        <begin position="238"/>
        <end position="281"/>
    </location>
</feature>
<dbReference type="Pfam" id="PF13639">
    <property type="entry name" value="zf-RING_2"/>
    <property type="match status" value="1"/>
</dbReference>
<proteinExistence type="predicted"/>
<dbReference type="PROSITE" id="PS50089">
    <property type="entry name" value="ZF_RING_2"/>
    <property type="match status" value="1"/>
</dbReference>
<reference evidence="10" key="1">
    <citation type="submission" date="2021-05" db="EMBL/GenBank/DDBJ databases">
        <title>Encephalitozoon hellem ATCC 50604 Complete Genome.</title>
        <authorList>
            <person name="Mascarenhas dos Santos A.C."/>
            <person name="Julian A.T."/>
            <person name="Pombert J.-F."/>
        </authorList>
    </citation>
    <scope>NUCLEOTIDE SEQUENCE</scope>
    <source>
        <strain evidence="10">ATCC 50604</strain>
    </source>
</reference>
<evidence type="ECO:0000256" key="2">
    <source>
        <dbReference type="ARBA" id="ARBA00022692"/>
    </source>
</evidence>
<keyword evidence="3" id="KW-0479">Metal-binding</keyword>
<dbReference type="GO" id="GO:0000139">
    <property type="term" value="C:Golgi membrane"/>
    <property type="evidence" value="ECO:0007669"/>
    <property type="project" value="TreeGrafter"/>
</dbReference>
<dbReference type="GO" id="GO:0008270">
    <property type="term" value="F:zinc ion binding"/>
    <property type="evidence" value="ECO:0007669"/>
    <property type="project" value="UniProtKB-KW"/>
</dbReference>
<evidence type="ECO:0000256" key="5">
    <source>
        <dbReference type="ARBA" id="ARBA00023136"/>
    </source>
</evidence>
<feature type="region of interest" description="Disordered" evidence="7">
    <location>
        <begin position="1"/>
        <end position="22"/>
    </location>
</feature>
<dbReference type="GO" id="GO:0036503">
    <property type="term" value="P:ERAD pathway"/>
    <property type="evidence" value="ECO:0007669"/>
    <property type="project" value="TreeGrafter"/>
</dbReference>
<organism evidence="10 12">
    <name type="scientific">Encephalitozoon hellem</name>
    <name type="common">Microsporidian parasite</name>
    <dbReference type="NCBI Taxonomy" id="27973"/>
    <lineage>
        <taxon>Eukaryota</taxon>
        <taxon>Fungi</taxon>
        <taxon>Fungi incertae sedis</taxon>
        <taxon>Microsporidia</taxon>
        <taxon>Unikaryonidae</taxon>
        <taxon>Encephalitozoon</taxon>
    </lineage>
</organism>
<dbReference type="EMBL" id="CP119064">
    <property type="protein sequence ID" value="WEL38308.1"/>
    <property type="molecule type" value="Genomic_DNA"/>
</dbReference>
<dbReference type="AlphaFoldDB" id="A0A9Q9F7V8"/>
<protein>
    <submittedName>
        <fullName evidence="10">RING-type domain-containing protein</fullName>
    </submittedName>
</protein>
<evidence type="ECO:0000313" key="10">
    <source>
        <dbReference type="EMBL" id="UTX42849.1"/>
    </source>
</evidence>
<dbReference type="GO" id="GO:0005789">
    <property type="term" value="C:endoplasmic reticulum membrane"/>
    <property type="evidence" value="ECO:0007669"/>
    <property type="project" value="TreeGrafter"/>
</dbReference>
<evidence type="ECO:0000313" key="11">
    <source>
        <dbReference type="EMBL" id="WEL38308.1"/>
    </source>
</evidence>
<keyword evidence="6" id="KW-0862">Zinc</keyword>
<dbReference type="Gene3D" id="3.30.40.10">
    <property type="entry name" value="Zinc/RING finger domain, C3HC4 (zinc finger)"/>
    <property type="match status" value="1"/>
</dbReference>
<evidence type="ECO:0000256" key="8">
    <source>
        <dbReference type="SAM" id="Phobius"/>
    </source>
</evidence>
<evidence type="ECO:0000313" key="12">
    <source>
        <dbReference type="Proteomes" id="UP001059546"/>
    </source>
</evidence>
<dbReference type="SUPFAM" id="SSF57850">
    <property type="entry name" value="RING/U-box"/>
    <property type="match status" value="1"/>
</dbReference>
<feature type="transmembrane region" description="Helical" evidence="8">
    <location>
        <begin position="187"/>
        <end position="204"/>
    </location>
</feature>
<feature type="transmembrane region" description="Helical" evidence="8">
    <location>
        <begin position="161"/>
        <end position="181"/>
    </location>
</feature>
<dbReference type="OrthoDB" id="8062037at2759"/>
<dbReference type="InterPro" id="IPR001841">
    <property type="entry name" value="Znf_RING"/>
</dbReference>
<feature type="transmembrane region" description="Helical" evidence="8">
    <location>
        <begin position="299"/>
        <end position="324"/>
    </location>
</feature>
<evidence type="ECO:0000313" key="13">
    <source>
        <dbReference type="Proteomes" id="UP001217963"/>
    </source>
</evidence>